<name>A0A8S2LEW6_9BILA</name>
<feature type="non-terminal residue" evidence="1">
    <location>
        <position position="1"/>
    </location>
</feature>
<evidence type="ECO:0000313" key="2">
    <source>
        <dbReference type="Proteomes" id="UP000682733"/>
    </source>
</evidence>
<accession>A0A8S2LEW6</accession>
<proteinExistence type="predicted"/>
<dbReference type="EMBL" id="CAJOBA010017707">
    <property type="protein sequence ID" value="CAF3896646.1"/>
    <property type="molecule type" value="Genomic_DNA"/>
</dbReference>
<protein>
    <submittedName>
        <fullName evidence="1">Uncharacterized protein</fullName>
    </submittedName>
</protein>
<dbReference type="Proteomes" id="UP000682733">
    <property type="component" value="Unassembled WGS sequence"/>
</dbReference>
<dbReference type="AlphaFoldDB" id="A0A8S2LEW6"/>
<evidence type="ECO:0000313" key="1">
    <source>
        <dbReference type="EMBL" id="CAF3896646.1"/>
    </source>
</evidence>
<comment type="caution">
    <text evidence="1">The sequence shown here is derived from an EMBL/GenBank/DDBJ whole genome shotgun (WGS) entry which is preliminary data.</text>
</comment>
<sequence>HRYLKSDKLVDLFQSSKDREFLTTTSLEGILGLTGVRFQFTNCIDEEEMPDHFVEQGLNTIVKRLTDISHFFSKHEMDCNAMGIYFGDKSDRGV</sequence>
<organism evidence="1 2">
    <name type="scientific">Didymodactylos carnosus</name>
    <dbReference type="NCBI Taxonomy" id="1234261"/>
    <lineage>
        <taxon>Eukaryota</taxon>
        <taxon>Metazoa</taxon>
        <taxon>Spiralia</taxon>
        <taxon>Gnathifera</taxon>
        <taxon>Rotifera</taxon>
        <taxon>Eurotatoria</taxon>
        <taxon>Bdelloidea</taxon>
        <taxon>Philodinida</taxon>
        <taxon>Philodinidae</taxon>
        <taxon>Didymodactylos</taxon>
    </lineage>
</organism>
<gene>
    <name evidence="1" type="ORF">TMI583_LOCUS20541</name>
</gene>
<feature type="non-terminal residue" evidence="1">
    <location>
        <position position="94"/>
    </location>
</feature>
<reference evidence="1" key="1">
    <citation type="submission" date="2021-02" db="EMBL/GenBank/DDBJ databases">
        <authorList>
            <person name="Nowell W R."/>
        </authorList>
    </citation>
    <scope>NUCLEOTIDE SEQUENCE</scope>
</reference>